<dbReference type="InterPro" id="IPR050250">
    <property type="entry name" value="Macrolide_Exporter_MacB"/>
</dbReference>
<evidence type="ECO:0000313" key="10">
    <source>
        <dbReference type="Proteomes" id="UP001595855"/>
    </source>
</evidence>
<feature type="transmembrane region" description="Helical" evidence="7">
    <location>
        <begin position="146"/>
        <end position="170"/>
    </location>
</feature>
<reference evidence="10" key="1">
    <citation type="journal article" date="2019" name="Int. J. Syst. Evol. Microbiol.">
        <title>The Global Catalogue of Microorganisms (GCM) 10K type strain sequencing project: providing services to taxonomists for standard genome sequencing and annotation.</title>
        <authorList>
            <consortium name="The Broad Institute Genomics Platform"/>
            <consortium name="The Broad Institute Genome Sequencing Center for Infectious Disease"/>
            <person name="Wu L."/>
            <person name="Ma J."/>
        </authorList>
    </citation>
    <scope>NUCLEOTIDE SEQUENCE [LARGE SCALE GENOMIC DNA]</scope>
    <source>
        <strain evidence="10">CGMCC 4.1542</strain>
    </source>
</reference>
<feature type="transmembrane region" description="Helical" evidence="7">
    <location>
        <begin position="380"/>
        <end position="403"/>
    </location>
</feature>
<dbReference type="Pfam" id="PF02687">
    <property type="entry name" value="FtsX"/>
    <property type="match status" value="2"/>
</dbReference>
<feature type="transmembrane region" description="Helical" evidence="7">
    <location>
        <begin position="199"/>
        <end position="220"/>
    </location>
</feature>
<feature type="transmembrane region" description="Helical" evidence="7">
    <location>
        <begin position="232"/>
        <end position="254"/>
    </location>
</feature>
<dbReference type="PANTHER" id="PTHR30572">
    <property type="entry name" value="MEMBRANE COMPONENT OF TRANSPORTER-RELATED"/>
    <property type="match status" value="1"/>
</dbReference>
<keyword evidence="5 7" id="KW-0472">Membrane</keyword>
<proteinExistence type="inferred from homology"/>
<dbReference type="InterPro" id="IPR003838">
    <property type="entry name" value="ABC3_permease_C"/>
</dbReference>
<dbReference type="EMBL" id="JBHSJO010000003">
    <property type="protein sequence ID" value="MFC5020403.1"/>
    <property type="molecule type" value="Genomic_DNA"/>
</dbReference>
<keyword evidence="3 7" id="KW-0812">Transmembrane</keyword>
<feature type="transmembrane region" description="Helical" evidence="7">
    <location>
        <begin position="15"/>
        <end position="37"/>
    </location>
</feature>
<feature type="domain" description="ABC3 transporter permease C-terminal" evidence="8">
    <location>
        <begin position="65"/>
        <end position="174"/>
    </location>
</feature>
<feature type="transmembrane region" description="Helical" evidence="7">
    <location>
        <begin position="324"/>
        <end position="348"/>
    </location>
</feature>
<protein>
    <submittedName>
        <fullName evidence="9">FtsX-like permease family protein</fullName>
    </submittedName>
</protein>
<feature type="domain" description="ABC3 transporter permease C-terminal" evidence="8">
    <location>
        <begin position="330"/>
        <end position="444"/>
    </location>
</feature>
<gene>
    <name evidence="9" type="ORF">ACFPRC_36930</name>
</gene>
<comment type="caution">
    <text evidence="9">The sequence shown here is derived from an EMBL/GenBank/DDBJ whole genome shotgun (WGS) entry which is preliminary data.</text>
</comment>
<sequence>MLWLAWKSLRHRTSAFTASFLVMFFGATMLMSFASMLDTSLGDGMTPASEETLSTMGSVVGGWGMCLVVFAVISTLGLAVRQRASEMALLKSTGATPGQIVRMIVGEAAAVSVLSAVVAIAPAYLLGKLLFDLLVDTGQVATSVSYAFGLIAVLMGVGITFLSAVIAALVTARKATRVRVAESFANAATDTGRMTWKRVVPATVLLLGGLSLSVVTVTAMKDKGPDAMNVAGQASILCAIGFALLAPGLVRLAVAVSGRALERSSASGYLTVQNVRRRTNQSAGALMPIILFTGIGIGILYLQLIENNVAAATGYASTNEQKNIQTLNAVVIGMIVVFACIMLVNTLVASTTFRKQEFGQQRLAGATPEQVLKMVRTESAIVIVTGAVFGTIAGLTTVLPYSVVRSDSWVPDASVWLYLGIMAVAVAATLLSSLGTARKVLRAPAVEAVAAA</sequence>
<keyword evidence="10" id="KW-1185">Reference proteome</keyword>
<feature type="transmembrane region" description="Helical" evidence="7">
    <location>
        <begin position="415"/>
        <end position="434"/>
    </location>
</feature>
<organism evidence="9 10">
    <name type="scientific">Streptomyces lienomycini</name>
    <dbReference type="NCBI Taxonomy" id="284035"/>
    <lineage>
        <taxon>Bacteria</taxon>
        <taxon>Bacillati</taxon>
        <taxon>Actinomycetota</taxon>
        <taxon>Actinomycetes</taxon>
        <taxon>Kitasatosporales</taxon>
        <taxon>Streptomycetaceae</taxon>
        <taxon>Streptomyces</taxon>
    </lineage>
</organism>
<comment type="similarity">
    <text evidence="6">Belongs to the ABC-4 integral membrane protein family.</text>
</comment>
<evidence type="ECO:0000259" key="8">
    <source>
        <dbReference type="Pfam" id="PF02687"/>
    </source>
</evidence>
<feature type="transmembrane region" description="Helical" evidence="7">
    <location>
        <begin position="100"/>
        <end position="126"/>
    </location>
</feature>
<feature type="transmembrane region" description="Helical" evidence="7">
    <location>
        <begin position="283"/>
        <end position="304"/>
    </location>
</feature>
<evidence type="ECO:0000313" key="9">
    <source>
        <dbReference type="EMBL" id="MFC5020403.1"/>
    </source>
</evidence>
<evidence type="ECO:0000256" key="4">
    <source>
        <dbReference type="ARBA" id="ARBA00022989"/>
    </source>
</evidence>
<keyword evidence="2" id="KW-1003">Cell membrane</keyword>
<evidence type="ECO:0000256" key="6">
    <source>
        <dbReference type="ARBA" id="ARBA00038076"/>
    </source>
</evidence>
<evidence type="ECO:0000256" key="5">
    <source>
        <dbReference type="ARBA" id="ARBA00023136"/>
    </source>
</evidence>
<evidence type="ECO:0000256" key="3">
    <source>
        <dbReference type="ARBA" id="ARBA00022692"/>
    </source>
</evidence>
<dbReference type="Proteomes" id="UP001595855">
    <property type="component" value="Unassembled WGS sequence"/>
</dbReference>
<feature type="transmembrane region" description="Helical" evidence="7">
    <location>
        <begin position="57"/>
        <end position="80"/>
    </location>
</feature>
<evidence type="ECO:0000256" key="7">
    <source>
        <dbReference type="SAM" id="Phobius"/>
    </source>
</evidence>
<name>A0ABV9X6L9_9ACTN</name>
<dbReference type="PANTHER" id="PTHR30572:SF4">
    <property type="entry name" value="ABC TRANSPORTER PERMEASE YTRF"/>
    <property type="match status" value="1"/>
</dbReference>
<comment type="subcellular location">
    <subcellularLocation>
        <location evidence="1">Cell membrane</location>
        <topology evidence="1">Multi-pass membrane protein</topology>
    </subcellularLocation>
</comment>
<evidence type="ECO:0000256" key="2">
    <source>
        <dbReference type="ARBA" id="ARBA00022475"/>
    </source>
</evidence>
<accession>A0ABV9X6L9</accession>
<keyword evidence="4 7" id="KW-1133">Transmembrane helix</keyword>
<evidence type="ECO:0000256" key="1">
    <source>
        <dbReference type="ARBA" id="ARBA00004651"/>
    </source>
</evidence>
<dbReference type="RefSeq" id="WP_328661892.1">
    <property type="nucleotide sequence ID" value="NZ_BAAATN010000022.1"/>
</dbReference>